<feature type="compositionally biased region" description="Low complexity" evidence="1">
    <location>
        <begin position="178"/>
        <end position="189"/>
    </location>
</feature>
<gene>
    <name evidence="2" type="ORF">QC818_10785</name>
</gene>
<proteinExistence type="predicted"/>
<sequence>MDHVFNAMGDLFGAKFSSQWGAYDAEGKWLAELTHLSVRHLELGITRCREQVREAARSGDEAWPPQPVAFAALCEPRPEDAGLPAVADAWAEACAHAHEPRGHRWSHEAVRLAGNATGWWELRHVQPSRVDRLERRFGREYQALVNRVMAGEGLAERQLLEHDGSRSPAELAERAGREAAQAQAEAAGLPPTMKADEGLAALRAAVGRE</sequence>
<dbReference type="RefSeq" id="WP_309652869.1">
    <property type="nucleotide sequence ID" value="NZ_JARWAK010000008.1"/>
</dbReference>
<feature type="compositionally biased region" description="Basic and acidic residues" evidence="1">
    <location>
        <begin position="162"/>
        <end position="177"/>
    </location>
</feature>
<dbReference type="Proteomes" id="UP001264519">
    <property type="component" value="Unassembled WGS sequence"/>
</dbReference>
<accession>A0ABU1G2Z2</accession>
<reference evidence="2 3" key="1">
    <citation type="submission" date="2023-04" db="EMBL/GenBank/DDBJ databases">
        <title>A long-awaited taxogenomic arrangement of the family Halomonadaceae.</title>
        <authorList>
            <person name="De La Haba R."/>
            <person name="Chuvochina M."/>
            <person name="Wittouck S."/>
            <person name="Arahal D.R."/>
            <person name="Sanchez-Porro C."/>
            <person name="Hugenholtz P."/>
            <person name="Ventosa A."/>
        </authorList>
    </citation>
    <scope>NUCLEOTIDE SEQUENCE [LARGE SCALE GENOMIC DNA]</scope>
    <source>
        <strain evidence="2 3">DSM 23530</strain>
    </source>
</reference>
<feature type="region of interest" description="Disordered" evidence="1">
    <location>
        <begin position="162"/>
        <end position="194"/>
    </location>
</feature>
<dbReference type="EMBL" id="JARWAK010000008">
    <property type="protein sequence ID" value="MDR5867276.1"/>
    <property type="molecule type" value="Genomic_DNA"/>
</dbReference>
<evidence type="ECO:0000313" key="2">
    <source>
        <dbReference type="EMBL" id="MDR5867276.1"/>
    </source>
</evidence>
<keyword evidence="3" id="KW-1185">Reference proteome</keyword>
<comment type="caution">
    <text evidence="2">The sequence shown here is derived from an EMBL/GenBank/DDBJ whole genome shotgun (WGS) entry which is preliminary data.</text>
</comment>
<evidence type="ECO:0000256" key="1">
    <source>
        <dbReference type="SAM" id="MobiDB-lite"/>
    </source>
</evidence>
<organism evidence="2 3">
    <name type="scientific">Halomonas koreensis</name>
    <dbReference type="NCBI Taxonomy" id="245385"/>
    <lineage>
        <taxon>Bacteria</taxon>
        <taxon>Pseudomonadati</taxon>
        <taxon>Pseudomonadota</taxon>
        <taxon>Gammaproteobacteria</taxon>
        <taxon>Oceanospirillales</taxon>
        <taxon>Halomonadaceae</taxon>
        <taxon>Halomonas</taxon>
    </lineage>
</organism>
<evidence type="ECO:0000313" key="3">
    <source>
        <dbReference type="Proteomes" id="UP001264519"/>
    </source>
</evidence>
<dbReference type="InterPro" id="IPR009731">
    <property type="entry name" value="P-like"/>
</dbReference>
<dbReference type="Pfam" id="PF06992">
    <property type="entry name" value="Phage_lambda_P"/>
    <property type="match status" value="1"/>
</dbReference>
<protein>
    <submittedName>
        <fullName evidence="2">Replication protein P</fullName>
    </submittedName>
</protein>
<name>A0ABU1G2Z2_9GAMM</name>